<proteinExistence type="predicted"/>
<protein>
    <submittedName>
        <fullName evidence="2">Uncharacterized protein</fullName>
    </submittedName>
</protein>
<reference evidence="2" key="1">
    <citation type="submission" date="2019-12" db="EMBL/GenBank/DDBJ databases">
        <title>Genome sequencing and annotation of Brassica cretica.</title>
        <authorList>
            <person name="Studholme D.J."/>
            <person name="Sarris P.F."/>
        </authorList>
    </citation>
    <scope>NUCLEOTIDE SEQUENCE</scope>
    <source>
        <strain evidence="2">PFS-102/07</strain>
        <tissue evidence="2">Leaf</tissue>
    </source>
</reference>
<dbReference type="EMBL" id="QGKY02000094">
    <property type="protein sequence ID" value="KAF2603577.1"/>
    <property type="molecule type" value="Genomic_DNA"/>
</dbReference>
<feature type="region of interest" description="Disordered" evidence="1">
    <location>
        <begin position="92"/>
        <end position="111"/>
    </location>
</feature>
<organism evidence="2">
    <name type="scientific">Brassica cretica</name>
    <name type="common">Mustard</name>
    <dbReference type="NCBI Taxonomy" id="69181"/>
    <lineage>
        <taxon>Eukaryota</taxon>
        <taxon>Viridiplantae</taxon>
        <taxon>Streptophyta</taxon>
        <taxon>Embryophyta</taxon>
        <taxon>Tracheophyta</taxon>
        <taxon>Spermatophyta</taxon>
        <taxon>Magnoliopsida</taxon>
        <taxon>eudicotyledons</taxon>
        <taxon>Gunneridae</taxon>
        <taxon>Pentapetalae</taxon>
        <taxon>rosids</taxon>
        <taxon>malvids</taxon>
        <taxon>Brassicales</taxon>
        <taxon>Brassicaceae</taxon>
        <taxon>Brassiceae</taxon>
        <taxon>Brassica</taxon>
    </lineage>
</organism>
<evidence type="ECO:0000256" key="1">
    <source>
        <dbReference type="SAM" id="MobiDB-lite"/>
    </source>
</evidence>
<feature type="compositionally biased region" description="Basic and acidic residues" evidence="1">
    <location>
        <begin position="94"/>
        <end position="106"/>
    </location>
</feature>
<name>A0A8S9LC97_BRACR</name>
<dbReference type="AlphaFoldDB" id="A0A8S9LC97"/>
<sequence>MNQPNHGDNSVYRRLSESTSGTVRCALTFETVTVETVDVAAKLQKCAIPPVLVMKHIQPTVMLMFLFHHKNTDDEFVDPPLTETGKVYNSTSACDEKLSGDEKDTGESDDAVLVTPPKQYNKHNRVIEADDVFVDPPLTEPAKVCNSTSACDEKLSGDEKETRESDDVVLATPPKEYNKHNRVIEADDEFVDPPIIQTTDGTDGVY</sequence>
<evidence type="ECO:0000313" key="2">
    <source>
        <dbReference type="EMBL" id="KAF2603577.1"/>
    </source>
</evidence>
<accession>A0A8S9LC97</accession>
<comment type="caution">
    <text evidence="2">The sequence shown here is derived from an EMBL/GenBank/DDBJ whole genome shotgun (WGS) entry which is preliminary data.</text>
</comment>
<gene>
    <name evidence="2" type="ORF">F2Q70_00024882</name>
</gene>